<evidence type="ECO:0000256" key="1">
    <source>
        <dbReference type="SAM" id="MobiDB-lite"/>
    </source>
</evidence>
<proteinExistence type="predicted"/>
<sequence length="143" mass="16687">MDEEGLNKSDQKMIVKDKSKRNEKNSEGKLEVVLSSEAQIDDNLKFSKVPQELLTICDNLLQAEINNQKEIEVEIKDHKYEIAENKNEETLEPSLCNQIRIGAKKDKTDISKYQEAHVIDYVEEIYFKKDEIRFEKDKLPALE</sequence>
<dbReference type="Proteomes" id="UP000789901">
    <property type="component" value="Unassembled WGS sequence"/>
</dbReference>
<protein>
    <submittedName>
        <fullName evidence="2">36579_t:CDS:1</fullName>
    </submittedName>
</protein>
<feature type="region of interest" description="Disordered" evidence="1">
    <location>
        <begin position="1"/>
        <end position="28"/>
    </location>
</feature>
<dbReference type="EMBL" id="CAJVQB010009649">
    <property type="protein sequence ID" value="CAG8732349.1"/>
    <property type="molecule type" value="Genomic_DNA"/>
</dbReference>
<organism evidence="2 3">
    <name type="scientific">Gigaspora margarita</name>
    <dbReference type="NCBI Taxonomy" id="4874"/>
    <lineage>
        <taxon>Eukaryota</taxon>
        <taxon>Fungi</taxon>
        <taxon>Fungi incertae sedis</taxon>
        <taxon>Mucoromycota</taxon>
        <taxon>Glomeromycotina</taxon>
        <taxon>Glomeromycetes</taxon>
        <taxon>Diversisporales</taxon>
        <taxon>Gigasporaceae</taxon>
        <taxon>Gigaspora</taxon>
    </lineage>
</organism>
<gene>
    <name evidence="2" type="ORF">GMARGA_LOCUS14514</name>
</gene>
<evidence type="ECO:0000313" key="3">
    <source>
        <dbReference type="Proteomes" id="UP000789901"/>
    </source>
</evidence>
<comment type="caution">
    <text evidence="2">The sequence shown here is derived from an EMBL/GenBank/DDBJ whole genome shotgun (WGS) entry which is preliminary data.</text>
</comment>
<accession>A0ABN7V552</accession>
<keyword evidence="3" id="KW-1185">Reference proteome</keyword>
<feature type="non-terminal residue" evidence="2">
    <location>
        <position position="143"/>
    </location>
</feature>
<evidence type="ECO:0000313" key="2">
    <source>
        <dbReference type="EMBL" id="CAG8732349.1"/>
    </source>
</evidence>
<reference evidence="2 3" key="1">
    <citation type="submission" date="2021-06" db="EMBL/GenBank/DDBJ databases">
        <authorList>
            <person name="Kallberg Y."/>
            <person name="Tangrot J."/>
            <person name="Rosling A."/>
        </authorList>
    </citation>
    <scope>NUCLEOTIDE SEQUENCE [LARGE SCALE GENOMIC DNA]</scope>
    <source>
        <strain evidence="2 3">120-4 pot B 10/14</strain>
    </source>
</reference>
<name>A0ABN7V552_GIGMA</name>